<accession>A0ABR8KBU8</accession>
<gene>
    <name evidence="1" type="ORF">H6H03_24530</name>
</gene>
<keyword evidence="2" id="KW-1185">Reference proteome</keyword>
<reference evidence="1 2" key="1">
    <citation type="journal article" date="2020" name="ISME J.">
        <title>Comparative genomics reveals insights into cyanobacterial evolution and habitat adaptation.</title>
        <authorList>
            <person name="Chen M.Y."/>
            <person name="Teng W.K."/>
            <person name="Zhao L."/>
            <person name="Hu C.X."/>
            <person name="Zhou Y.K."/>
            <person name="Han B.P."/>
            <person name="Song L.R."/>
            <person name="Shu W.S."/>
        </authorList>
    </citation>
    <scope>NUCLEOTIDE SEQUENCE [LARGE SCALE GENOMIC DNA]</scope>
    <source>
        <strain evidence="1 2">FACHB-159</strain>
    </source>
</reference>
<protein>
    <submittedName>
        <fullName evidence="1">Uncharacterized protein</fullName>
    </submittedName>
</protein>
<comment type="caution">
    <text evidence="1">The sequence shown here is derived from an EMBL/GenBank/DDBJ whole genome shotgun (WGS) entry which is preliminary data.</text>
</comment>
<dbReference type="Proteomes" id="UP000637383">
    <property type="component" value="Unassembled WGS sequence"/>
</dbReference>
<proteinExistence type="predicted"/>
<dbReference type="RefSeq" id="WP_190957611.1">
    <property type="nucleotide sequence ID" value="NZ_JACJTU010000026.1"/>
</dbReference>
<evidence type="ECO:0000313" key="1">
    <source>
        <dbReference type="EMBL" id="MBD2737012.1"/>
    </source>
</evidence>
<sequence>MSIELSDRAQLVAETKQVSVPYLEPFFGESIRPALKIGHWALGIGHWALSIGHEKIDFYCSL</sequence>
<evidence type="ECO:0000313" key="2">
    <source>
        <dbReference type="Proteomes" id="UP000637383"/>
    </source>
</evidence>
<name>A0ABR8KBU8_9NOSO</name>
<organism evidence="1 2">
    <name type="scientific">Nostoc paludosum FACHB-159</name>
    <dbReference type="NCBI Taxonomy" id="2692908"/>
    <lineage>
        <taxon>Bacteria</taxon>
        <taxon>Bacillati</taxon>
        <taxon>Cyanobacteriota</taxon>
        <taxon>Cyanophyceae</taxon>
        <taxon>Nostocales</taxon>
        <taxon>Nostocaceae</taxon>
        <taxon>Nostoc</taxon>
    </lineage>
</organism>
<dbReference type="EMBL" id="JACJTU010000026">
    <property type="protein sequence ID" value="MBD2737012.1"/>
    <property type="molecule type" value="Genomic_DNA"/>
</dbReference>